<comment type="caution">
    <text evidence="2">The sequence shown here is derived from an EMBL/GenBank/DDBJ whole genome shotgun (WGS) entry which is preliminary data.</text>
</comment>
<dbReference type="EMBL" id="JASCQO010000054">
    <property type="protein sequence ID" value="MDI5936071.1"/>
    <property type="molecule type" value="Genomic_DNA"/>
</dbReference>
<dbReference type="PROSITE" id="PS51782">
    <property type="entry name" value="LYSM"/>
    <property type="match status" value="1"/>
</dbReference>
<keyword evidence="3" id="KW-1185">Reference proteome</keyword>
<dbReference type="Pfam" id="PF01476">
    <property type="entry name" value="LysM"/>
    <property type="match status" value="1"/>
</dbReference>
<proteinExistence type="predicted"/>
<gene>
    <name evidence="2" type="ORF">QLQ84_19950</name>
</gene>
<dbReference type="SMART" id="SM00257">
    <property type="entry name" value="LysM"/>
    <property type="match status" value="1"/>
</dbReference>
<dbReference type="SUPFAM" id="SSF54106">
    <property type="entry name" value="LysM domain"/>
    <property type="match status" value="1"/>
</dbReference>
<evidence type="ECO:0000313" key="2">
    <source>
        <dbReference type="EMBL" id="MDI5936071.1"/>
    </source>
</evidence>
<dbReference type="CDD" id="cd00118">
    <property type="entry name" value="LysM"/>
    <property type="match status" value="1"/>
</dbReference>
<dbReference type="Proteomes" id="UP001244242">
    <property type="component" value="Unassembled WGS sequence"/>
</dbReference>
<evidence type="ECO:0000313" key="3">
    <source>
        <dbReference type="Proteomes" id="UP001244242"/>
    </source>
</evidence>
<dbReference type="Gene3D" id="3.10.350.10">
    <property type="entry name" value="LysM domain"/>
    <property type="match status" value="1"/>
</dbReference>
<protein>
    <submittedName>
        <fullName evidence="2">LysM domain-containing protein</fullName>
    </submittedName>
</protein>
<name>A0ABT6VQ28_9GAMM</name>
<dbReference type="InterPro" id="IPR018392">
    <property type="entry name" value="LysM"/>
</dbReference>
<evidence type="ECO:0000259" key="1">
    <source>
        <dbReference type="PROSITE" id="PS51782"/>
    </source>
</evidence>
<accession>A0ABT6VQ28</accession>
<dbReference type="RefSeq" id="WP_282723487.1">
    <property type="nucleotide sequence ID" value="NZ_JASCQO010000054.1"/>
</dbReference>
<dbReference type="InterPro" id="IPR036779">
    <property type="entry name" value="LysM_dom_sf"/>
</dbReference>
<feature type="domain" description="LysM" evidence="1">
    <location>
        <begin position="57"/>
        <end position="104"/>
    </location>
</feature>
<reference evidence="2 3" key="1">
    <citation type="submission" date="2023-04" db="EMBL/GenBank/DDBJ databases">
        <title>Halomonas strains isolated from rhizosphere soil.</title>
        <authorList>
            <person name="Xu L."/>
            <person name="Sun J.-Q."/>
        </authorList>
    </citation>
    <scope>NUCLEOTIDE SEQUENCE [LARGE SCALE GENOMIC DNA]</scope>
    <source>
        <strain evidence="2 3">LN1S58</strain>
    </source>
</reference>
<organism evidence="2 3">
    <name type="scientific">Halomonas kalidii</name>
    <dbReference type="NCBI Taxonomy" id="3043293"/>
    <lineage>
        <taxon>Bacteria</taxon>
        <taxon>Pseudomonadati</taxon>
        <taxon>Pseudomonadota</taxon>
        <taxon>Gammaproteobacteria</taxon>
        <taxon>Oceanospirillales</taxon>
        <taxon>Halomonadaceae</taxon>
        <taxon>Halomonas</taxon>
    </lineage>
</organism>
<sequence length="938" mass="99385">MSYRIDIEALRRYNADGVTAKALSVAERQRFEQAVEDALDARSGAGGAGELDASDERVFIVEDGDSLWQIADELSVDVDELLALNARDDIPNPDEIDAGDVVFVPQASPEEAATSPRDAQGVPEGEADFIQGLRERGNALEYADDPASIGYDAEVGELAADIEAYLDALPASDRQAALQRFHDHDWVDAGPAQMAIEQAAEATGIALEATSHAGPEVESEAREIIAEAGAEGDPAAALGVLEQGYTSASERVQRALDRSGDARAIIEDAAEWAAEPLDGELDGTDTPQRRTLEMIERLDALTEGLEPELAAEVVDALIPRIAAAHQGDLQDAGGAMAGPNGTTLLMPILDRIAGTEAGDRAAASLAELLPVDMNTVRNAMHDAVSAGDRIPALALAIASLEGVDGFREEVFAAVERFRDHSLADQAEDYHEHLDELSFLILNGGAAMTEAQLEAAIDDYIASNPDWQEEFGALQEQLADSGAGLLEQIEQLQGLPDDIRADHQPRIEALLDDPNAQLAVSTALQERPELVKGESGDALIETFAELGITEDAPLAVNLAGAYLRENVITPAADIDPSDAQSLEDARAKIDDALRDNPQLADMLGITTSQLNGIAEAFDDLVPDFTDDFDPQRYEIDVARNLNNTLDKIDGTFRDTPYNRGFRTSALAIVGSGLANAMEAYGEAPSLRNALQVSIETARVGVDGAQLVDALLHPAEGSRATHGLKLGGKFVHVLGAGLAGADALVRLNQGDVVGAGLNAAVAGGVGYAVFGTSSLAGPIGFGIATVATLIQFGRDAYQTAQHNSRFETQTTADFLAHAGFSEEAAEALIDQSGEGHSVVPLLMRYGELHGLTPEQTVAWVNSIPKGENGTVMLAALRDNLHNTLDEFDGDVTQFDEHADGFELASPSLGESRSGSLTPRSRFELDAILPRLEIESPQAYA</sequence>